<evidence type="ECO:0000256" key="1">
    <source>
        <dbReference type="PROSITE-ProRule" id="PRU00235"/>
    </source>
</evidence>
<dbReference type="InterPro" id="IPR000408">
    <property type="entry name" value="Reg_chr_condens"/>
</dbReference>
<dbReference type="Proteomes" id="UP000593564">
    <property type="component" value="Unassembled WGS sequence"/>
</dbReference>
<evidence type="ECO:0000256" key="2">
    <source>
        <dbReference type="SAM" id="MobiDB-lite"/>
    </source>
</evidence>
<feature type="repeat" description="RCC1" evidence="1">
    <location>
        <begin position="198"/>
        <end position="251"/>
    </location>
</feature>
<dbReference type="EMBL" id="JACBKZ010000006">
    <property type="protein sequence ID" value="KAF5948738.1"/>
    <property type="molecule type" value="Genomic_DNA"/>
</dbReference>
<feature type="region of interest" description="Disordered" evidence="2">
    <location>
        <begin position="120"/>
        <end position="150"/>
    </location>
</feature>
<evidence type="ECO:0000313" key="4">
    <source>
        <dbReference type="Proteomes" id="UP000593564"/>
    </source>
</evidence>
<name>A0A7J7HA97_CAMSI</name>
<comment type="caution">
    <text evidence="3">The sequence shown here is derived from an EMBL/GenBank/DDBJ whole genome shotgun (WGS) entry which is preliminary data.</text>
</comment>
<dbReference type="PANTHER" id="PTHR11439">
    <property type="entry name" value="GAG-POL-RELATED RETROTRANSPOSON"/>
    <property type="match status" value="1"/>
</dbReference>
<reference evidence="4" key="1">
    <citation type="journal article" date="2020" name="Nat. Commun.">
        <title>Genome assembly of wild tea tree DASZ reveals pedigree and selection history of tea varieties.</title>
        <authorList>
            <person name="Zhang W."/>
            <person name="Zhang Y."/>
            <person name="Qiu H."/>
            <person name="Guo Y."/>
            <person name="Wan H."/>
            <person name="Zhang X."/>
            <person name="Scossa F."/>
            <person name="Alseekh S."/>
            <person name="Zhang Q."/>
            <person name="Wang P."/>
            <person name="Xu L."/>
            <person name="Schmidt M.H."/>
            <person name="Jia X."/>
            <person name="Li D."/>
            <person name="Zhu A."/>
            <person name="Guo F."/>
            <person name="Chen W."/>
            <person name="Ni D."/>
            <person name="Usadel B."/>
            <person name="Fernie A.R."/>
            <person name="Wen W."/>
        </authorList>
    </citation>
    <scope>NUCLEOTIDE SEQUENCE [LARGE SCALE GENOMIC DNA]</scope>
    <source>
        <strain evidence="4">cv. G240</strain>
    </source>
</reference>
<accession>A0A7J7HA97</accession>
<sequence>MSAPRTPHYAALVRILRYLKGTMFHGLHYSARSSLQPRAFSNADWAGDPTDRRSTTEFCFFLGDSLISWRSKKQSLAARSSTEAEYHAPTDTTQELLWLRWLLADMAHEDRDVVVCHSSKTPENVAPMMRKPNHKPPRNDQNSSKHGQGSGSHLVVVILSGCERESWNEPKGVEGLDQVKVQAAFASGVIYATIGDDGCLWVWGKSKRGQLGLGKGITESVSPSRVEALAGEEIVKVVSLGWGHALAQIKDGKVFGWGYSADGRLGQMGKPLESSHLDSSGDIPIATELSSSVLGAAEKLALEGMEKEKDMPIVWEPCLVKELCHFGVVDVACVLYDSLVLCSKY</sequence>
<dbReference type="CDD" id="cd09272">
    <property type="entry name" value="RNase_HI_RT_Ty1"/>
    <property type="match status" value="1"/>
</dbReference>
<dbReference type="SUPFAM" id="SSF50985">
    <property type="entry name" value="RCC1/BLIP-II"/>
    <property type="match status" value="1"/>
</dbReference>
<organism evidence="3 4">
    <name type="scientific">Camellia sinensis</name>
    <name type="common">Tea plant</name>
    <name type="synonym">Thea sinensis</name>
    <dbReference type="NCBI Taxonomy" id="4442"/>
    <lineage>
        <taxon>Eukaryota</taxon>
        <taxon>Viridiplantae</taxon>
        <taxon>Streptophyta</taxon>
        <taxon>Embryophyta</taxon>
        <taxon>Tracheophyta</taxon>
        <taxon>Spermatophyta</taxon>
        <taxon>Magnoliopsida</taxon>
        <taxon>eudicotyledons</taxon>
        <taxon>Gunneridae</taxon>
        <taxon>Pentapetalae</taxon>
        <taxon>asterids</taxon>
        <taxon>Ericales</taxon>
        <taxon>Theaceae</taxon>
        <taxon>Camellia</taxon>
    </lineage>
</organism>
<dbReference type="Pfam" id="PF00415">
    <property type="entry name" value="RCC1"/>
    <property type="match status" value="1"/>
</dbReference>
<protein>
    <submittedName>
        <fullName evidence="3">Uncharacterized protein</fullName>
    </submittedName>
</protein>
<dbReference type="PANTHER" id="PTHR11439:SF461">
    <property type="entry name" value="OS10G0432200 PROTEIN"/>
    <property type="match status" value="1"/>
</dbReference>
<dbReference type="PROSITE" id="PS50012">
    <property type="entry name" value="RCC1_3"/>
    <property type="match status" value="1"/>
</dbReference>
<dbReference type="Gene3D" id="2.130.10.30">
    <property type="entry name" value="Regulator of chromosome condensation 1/beta-lactamase-inhibitor protein II"/>
    <property type="match status" value="1"/>
</dbReference>
<evidence type="ECO:0000313" key="3">
    <source>
        <dbReference type="EMBL" id="KAF5948738.1"/>
    </source>
</evidence>
<proteinExistence type="predicted"/>
<keyword evidence="4" id="KW-1185">Reference proteome</keyword>
<dbReference type="AlphaFoldDB" id="A0A7J7HA97"/>
<dbReference type="InterPro" id="IPR009091">
    <property type="entry name" value="RCC1/BLIP-II"/>
</dbReference>
<gene>
    <name evidence="3" type="ORF">HYC85_014695</name>
</gene>
<reference evidence="3 4" key="2">
    <citation type="submission" date="2020-07" db="EMBL/GenBank/DDBJ databases">
        <title>Genome assembly of wild tea tree DASZ reveals pedigree and selection history of tea varieties.</title>
        <authorList>
            <person name="Zhang W."/>
        </authorList>
    </citation>
    <scope>NUCLEOTIDE SEQUENCE [LARGE SCALE GENOMIC DNA]</scope>
    <source>
        <strain evidence="4">cv. G240</strain>
        <tissue evidence="3">Leaf</tissue>
    </source>
</reference>